<evidence type="ECO:0000259" key="3">
    <source>
        <dbReference type="PROSITE" id="PS50846"/>
    </source>
</evidence>
<dbReference type="GO" id="GO:0046872">
    <property type="term" value="F:metal ion binding"/>
    <property type="evidence" value="ECO:0007669"/>
    <property type="project" value="UniProtKB-KW"/>
</dbReference>
<dbReference type="AlphaFoldDB" id="A0A096AJH1"/>
<sequence>MKKNVYAVSGMKCVHCKANVENALKALNGVASAEANLEEANVTVEYDESKVNPSELKEAVDNSGRYELSL</sequence>
<dbReference type="InterPro" id="IPR017969">
    <property type="entry name" value="Heavy-metal-associated_CS"/>
</dbReference>
<feature type="domain" description="HMA" evidence="3">
    <location>
        <begin position="2"/>
        <end position="68"/>
    </location>
</feature>
<dbReference type="Gene3D" id="3.30.70.100">
    <property type="match status" value="1"/>
</dbReference>
<evidence type="ECO:0000313" key="5">
    <source>
        <dbReference type="Proteomes" id="UP000029578"/>
    </source>
</evidence>
<dbReference type="SUPFAM" id="SSF55008">
    <property type="entry name" value="HMA, heavy metal-associated domain"/>
    <property type="match status" value="1"/>
</dbReference>
<dbReference type="Proteomes" id="UP000029578">
    <property type="component" value="Unassembled WGS sequence"/>
</dbReference>
<dbReference type="CDD" id="cd00371">
    <property type="entry name" value="HMA"/>
    <property type="match status" value="1"/>
</dbReference>
<reference evidence="4 5" key="1">
    <citation type="submission" date="2014-07" db="EMBL/GenBank/DDBJ databases">
        <authorList>
            <person name="McCorrison J."/>
            <person name="Sanka R."/>
            <person name="Torralba M."/>
            <person name="Gillis M."/>
            <person name="Haft D.H."/>
            <person name="Methe B."/>
            <person name="Sutton G."/>
            <person name="Nelson K.E."/>
        </authorList>
    </citation>
    <scope>NUCLEOTIDE SEQUENCE [LARGE SCALE GENOMIC DNA]</scope>
    <source>
        <strain evidence="4 5">DNF00666</strain>
    </source>
</reference>
<dbReference type="FunFam" id="3.30.70.100:FF:000001">
    <property type="entry name" value="ATPase copper transporting beta"/>
    <property type="match status" value="1"/>
</dbReference>
<evidence type="ECO:0000256" key="2">
    <source>
        <dbReference type="SAM" id="MobiDB-lite"/>
    </source>
</evidence>
<dbReference type="PANTHER" id="PTHR46594">
    <property type="entry name" value="P-TYPE CATION-TRANSPORTING ATPASE"/>
    <property type="match status" value="1"/>
</dbReference>
<protein>
    <recommendedName>
        <fullName evidence="3">HMA domain-containing protein</fullName>
    </recommendedName>
</protein>
<gene>
    <name evidence="4" type="ORF">HMPREF0661_07890</name>
</gene>
<dbReference type="PROSITE" id="PS50846">
    <property type="entry name" value="HMA_2"/>
    <property type="match status" value="1"/>
</dbReference>
<feature type="compositionally biased region" description="Basic and acidic residues" evidence="2">
    <location>
        <begin position="47"/>
        <end position="60"/>
    </location>
</feature>
<name>A0A096AJH1_9BACT</name>
<evidence type="ECO:0000313" key="4">
    <source>
        <dbReference type="EMBL" id="KGF46741.1"/>
    </source>
</evidence>
<comment type="caution">
    <text evidence="4">The sequence shown here is derived from an EMBL/GenBank/DDBJ whole genome shotgun (WGS) entry which is preliminary data.</text>
</comment>
<accession>A0A096AJH1</accession>
<dbReference type="EMBL" id="JRNS01000394">
    <property type="protein sequence ID" value="KGF46741.1"/>
    <property type="molecule type" value="Genomic_DNA"/>
</dbReference>
<dbReference type="Pfam" id="PF00403">
    <property type="entry name" value="HMA"/>
    <property type="match status" value="1"/>
</dbReference>
<dbReference type="PROSITE" id="PS01047">
    <property type="entry name" value="HMA_1"/>
    <property type="match status" value="1"/>
</dbReference>
<dbReference type="InterPro" id="IPR006121">
    <property type="entry name" value="HMA_dom"/>
</dbReference>
<evidence type="ECO:0000256" key="1">
    <source>
        <dbReference type="ARBA" id="ARBA00022723"/>
    </source>
</evidence>
<proteinExistence type="predicted"/>
<keyword evidence="1" id="KW-0479">Metal-binding</keyword>
<dbReference type="InterPro" id="IPR036163">
    <property type="entry name" value="HMA_dom_sf"/>
</dbReference>
<organism evidence="4 5">
    <name type="scientific">Prevotella melaninogenica DNF00666</name>
    <dbReference type="NCBI Taxonomy" id="1401073"/>
    <lineage>
        <taxon>Bacteria</taxon>
        <taxon>Pseudomonadati</taxon>
        <taxon>Bacteroidota</taxon>
        <taxon>Bacteroidia</taxon>
        <taxon>Bacteroidales</taxon>
        <taxon>Prevotellaceae</taxon>
        <taxon>Prevotella</taxon>
    </lineage>
</organism>
<dbReference type="RefSeq" id="WP_036865356.1">
    <property type="nucleotide sequence ID" value="NZ_JRNS01000394.1"/>
</dbReference>
<dbReference type="PANTHER" id="PTHR46594:SF4">
    <property type="entry name" value="P-TYPE CATION-TRANSPORTING ATPASE"/>
    <property type="match status" value="1"/>
</dbReference>
<feature type="region of interest" description="Disordered" evidence="2">
    <location>
        <begin position="46"/>
        <end position="70"/>
    </location>
</feature>